<name>A0ABD6B4D0_9EURY</name>
<comment type="caution">
    <text evidence="2">The sequence shown here is derived from an EMBL/GenBank/DDBJ whole genome shotgun (WGS) entry which is preliminary data.</text>
</comment>
<accession>A0ABD6B4D0</accession>
<dbReference type="InterPro" id="IPR055553">
    <property type="entry name" value="DUF7129"/>
</dbReference>
<feature type="domain" description="DUF7129" evidence="1">
    <location>
        <begin position="8"/>
        <end position="47"/>
    </location>
</feature>
<organism evidence="2 3">
    <name type="scientific">Halolamina salina</name>
    <dbReference type="NCBI Taxonomy" id="1220023"/>
    <lineage>
        <taxon>Archaea</taxon>
        <taxon>Methanobacteriati</taxon>
        <taxon>Methanobacteriota</taxon>
        <taxon>Stenosarchaea group</taxon>
        <taxon>Halobacteria</taxon>
        <taxon>Halobacteriales</taxon>
        <taxon>Haloferacaceae</taxon>
    </lineage>
</organism>
<dbReference type="RefSeq" id="WP_379731227.1">
    <property type="nucleotide sequence ID" value="NZ_JBHSWZ010000065.1"/>
</dbReference>
<proteinExistence type="predicted"/>
<keyword evidence="3" id="KW-1185">Reference proteome</keyword>
<protein>
    <submittedName>
        <fullName evidence="2">Rubrerythrin-like domain-containing protein</fullName>
    </submittedName>
</protein>
<dbReference type="Pfam" id="PF23455">
    <property type="entry name" value="DUF7129"/>
    <property type="match status" value="1"/>
</dbReference>
<sequence length="49" mass="5419">MKISSYEYRSGEKLYECSDCLGHHASADRLTSCPECGGPVKNITKPRAE</sequence>
<reference evidence="2 3" key="1">
    <citation type="journal article" date="2019" name="Int. J. Syst. Evol. Microbiol.">
        <title>The Global Catalogue of Microorganisms (GCM) 10K type strain sequencing project: providing services to taxonomists for standard genome sequencing and annotation.</title>
        <authorList>
            <consortium name="The Broad Institute Genomics Platform"/>
            <consortium name="The Broad Institute Genome Sequencing Center for Infectious Disease"/>
            <person name="Wu L."/>
            <person name="Ma J."/>
        </authorList>
    </citation>
    <scope>NUCLEOTIDE SEQUENCE [LARGE SCALE GENOMIC DNA]</scope>
    <source>
        <strain evidence="2 3">CGMCC 1.12285</strain>
    </source>
</reference>
<evidence type="ECO:0000313" key="2">
    <source>
        <dbReference type="EMBL" id="MFD1525846.1"/>
    </source>
</evidence>
<dbReference type="EMBL" id="JBHUDH010000049">
    <property type="protein sequence ID" value="MFD1525846.1"/>
    <property type="molecule type" value="Genomic_DNA"/>
</dbReference>
<dbReference type="NCBIfam" id="NF033497">
    <property type="entry name" value="rubre_like_arch"/>
    <property type="match status" value="1"/>
</dbReference>
<dbReference type="Proteomes" id="UP001597111">
    <property type="component" value="Unassembled WGS sequence"/>
</dbReference>
<evidence type="ECO:0000259" key="1">
    <source>
        <dbReference type="Pfam" id="PF23455"/>
    </source>
</evidence>
<gene>
    <name evidence="2" type="ORF">ACFR9S_05935</name>
</gene>
<evidence type="ECO:0000313" key="3">
    <source>
        <dbReference type="Proteomes" id="UP001597111"/>
    </source>
</evidence>
<dbReference type="AlphaFoldDB" id="A0ABD6B4D0"/>